<dbReference type="RefSeq" id="XP_016941868.4">
    <property type="nucleotide sequence ID" value="XM_017086379.4"/>
</dbReference>
<dbReference type="AlphaFoldDB" id="A0AB39ZRM4"/>
<proteinExistence type="predicted"/>
<feature type="signal peptide" evidence="1">
    <location>
        <begin position="1"/>
        <end position="19"/>
    </location>
</feature>
<keyword evidence="1" id="KW-0732">Signal</keyword>
<feature type="domain" description="Protein TsetseEP" evidence="2">
    <location>
        <begin position="49"/>
        <end position="165"/>
    </location>
</feature>
<protein>
    <recommendedName>
        <fullName evidence="2">Protein TsetseEP domain-containing protein</fullName>
    </recommendedName>
</protein>
<evidence type="ECO:0000313" key="3">
    <source>
        <dbReference type="Proteomes" id="UP001652628"/>
    </source>
</evidence>
<dbReference type="Pfam" id="PF05267">
    <property type="entry name" value="DUF725"/>
    <property type="match status" value="1"/>
</dbReference>
<sequence>MLFKVVVLFLAIGAVYVASVPTPIEIEAESSLVNILLSSPAMRSDIFNVECVDYYSPLLKGHVDKYNEDFNTCNYNYENAYSLIDASFAYARNELSNFVKETCVSLLACDGKSLNYDAFECLALGGPSASKELEQASYKAADNQTSLQGKVSEIQATRSICHTEAYRTYSINHGECYSDMVSCLGDPNWEIPTTNYVQ</sequence>
<accession>A0AB39ZRM4</accession>
<organism evidence="3 4">
    <name type="scientific">Drosophila suzukii</name>
    <name type="common">Spotted-wing drosophila fruit fly</name>
    <dbReference type="NCBI Taxonomy" id="28584"/>
    <lineage>
        <taxon>Eukaryota</taxon>
        <taxon>Metazoa</taxon>
        <taxon>Ecdysozoa</taxon>
        <taxon>Arthropoda</taxon>
        <taxon>Hexapoda</taxon>
        <taxon>Insecta</taxon>
        <taxon>Pterygota</taxon>
        <taxon>Neoptera</taxon>
        <taxon>Endopterygota</taxon>
        <taxon>Diptera</taxon>
        <taxon>Brachycera</taxon>
        <taxon>Muscomorpha</taxon>
        <taxon>Ephydroidea</taxon>
        <taxon>Drosophilidae</taxon>
        <taxon>Drosophila</taxon>
        <taxon>Sophophora</taxon>
    </lineage>
</organism>
<evidence type="ECO:0000313" key="4">
    <source>
        <dbReference type="RefSeq" id="XP_016941868.4"/>
    </source>
</evidence>
<dbReference type="InterPro" id="IPR007931">
    <property type="entry name" value="TsetseEP"/>
</dbReference>
<feature type="chain" id="PRO_5047043633" description="Protein TsetseEP domain-containing protein" evidence="1">
    <location>
        <begin position="20"/>
        <end position="198"/>
    </location>
</feature>
<gene>
    <name evidence="4" type="primary">LOC108018795</name>
</gene>
<reference evidence="4" key="1">
    <citation type="submission" date="2025-08" db="UniProtKB">
        <authorList>
            <consortium name="RefSeq"/>
        </authorList>
    </citation>
    <scope>IDENTIFICATION</scope>
</reference>
<keyword evidence="3" id="KW-1185">Reference proteome</keyword>
<dbReference type="Proteomes" id="UP001652628">
    <property type="component" value="Chromosome 3"/>
</dbReference>
<evidence type="ECO:0000256" key="1">
    <source>
        <dbReference type="SAM" id="SignalP"/>
    </source>
</evidence>
<name>A0AB39ZRM4_DROSZ</name>
<evidence type="ECO:0000259" key="2">
    <source>
        <dbReference type="Pfam" id="PF05267"/>
    </source>
</evidence>
<dbReference type="GeneID" id="108018795"/>